<feature type="domain" description="HTH araC/xylS-type" evidence="5">
    <location>
        <begin position="413"/>
        <end position="511"/>
    </location>
</feature>
<evidence type="ECO:0000313" key="8">
    <source>
        <dbReference type="Proteomes" id="UP000199334"/>
    </source>
</evidence>
<dbReference type="SUPFAM" id="SSF52172">
    <property type="entry name" value="CheY-like"/>
    <property type="match status" value="1"/>
</dbReference>
<name>A0A1G9WVE2_9BACI</name>
<dbReference type="Pfam" id="PF12833">
    <property type="entry name" value="HTH_18"/>
    <property type="match status" value="1"/>
</dbReference>
<keyword evidence="1" id="KW-0805">Transcription regulation</keyword>
<dbReference type="EMBL" id="FNIG01000001">
    <property type="protein sequence ID" value="SDM88083.1"/>
    <property type="molecule type" value="Genomic_DNA"/>
</dbReference>
<sequence>MRFLIAEADELEQKGIEWLISTNQIPHQEILRANTPQKVEQVLRQEKVELLIINLDLFNEFEWLRIKNLLKYMDGTIIIHSAHQTFRTAREALEVNAKGLFIQPISPNEWSASVRKIVRHANLSDKQTKSNAVTQDSNMYRWLFDYHFEMSEVRELLERGKSKDPKFVSVIEIDSTTNLKMGRSRVLQIIQEELQEYSPYVIPTEEWIVLIFNVKALHHDARLTDFESIFIRLLRLLKEQYDISITVGLGNEYTDIYKLRDSYVEAKTSIKRKFYYGINQVFRYGHPFALHTIDPILTPEEQEKLVYFLTHQDRQGIKEYLFDLFLIEYNDLDQFPHPDFIRIKLTSVMANIRRFMLRNEDLLSLEKQYQLMFNDILNGEELSVIVQKLVYFCYSLFSNLNQSEEAIYSKVTQGLIEYIEDHYFEKVSLHRLADQVGKNKYYLSHLFKRETGQSMSEYIQKVRIENAKHLIETTEKSMQEIGYLVGYEDQSYFSRMFKKWNSMSPNAYKNNIIKK</sequence>
<dbReference type="Gene3D" id="3.40.50.2300">
    <property type="match status" value="1"/>
</dbReference>
<dbReference type="InterPro" id="IPR001789">
    <property type="entry name" value="Sig_transdc_resp-reg_receiver"/>
</dbReference>
<dbReference type="GO" id="GO:0000160">
    <property type="term" value="P:phosphorelay signal transduction system"/>
    <property type="evidence" value="ECO:0007669"/>
    <property type="project" value="InterPro"/>
</dbReference>
<proteinExistence type="predicted"/>
<comment type="caution">
    <text evidence="4">Lacks conserved residue(s) required for the propagation of feature annotation.</text>
</comment>
<evidence type="ECO:0000259" key="6">
    <source>
        <dbReference type="PROSITE" id="PS50110"/>
    </source>
</evidence>
<dbReference type="Gene3D" id="1.10.10.60">
    <property type="entry name" value="Homeodomain-like"/>
    <property type="match status" value="2"/>
</dbReference>
<dbReference type="PROSITE" id="PS00041">
    <property type="entry name" value="HTH_ARAC_FAMILY_1"/>
    <property type="match status" value="1"/>
</dbReference>
<keyword evidence="8" id="KW-1185">Reference proteome</keyword>
<protein>
    <submittedName>
        <fullName evidence="7">Two-component response regulator, YesN/AraC family, consists of REC and AraC-type DNA-binding domains</fullName>
    </submittedName>
</protein>
<evidence type="ECO:0000313" key="7">
    <source>
        <dbReference type="EMBL" id="SDM88083.1"/>
    </source>
</evidence>
<dbReference type="Proteomes" id="UP000199334">
    <property type="component" value="Unassembled WGS sequence"/>
</dbReference>
<dbReference type="InterPro" id="IPR018062">
    <property type="entry name" value="HTH_AraC-typ_CS"/>
</dbReference>
<keyword evidence="2 7" id="KW-0238">DNA-binding</keyword>
<keyword evidence="3" id="KW-0804">Transcription</keyword>
<dbReference type="OrthoDB" id="9788446at2"/>
<dbReference type="GO" id="GO:0003700">
    <property type="term" value="F:DNA-binding transcription factor activity"/>
    <property type="evidence" value="ECO:0007669"/>
    <property type="project" value="InterPro"/>
</dbReference>
<reference evidence="7 8" key="1">
    <citation type="submission" date="2016-10" db="EMBL/GenBank/DDBJ databases">
        <authorList>
            <person name="de Groot N.N."/>
        </authorList>
    </citation>
    <scope>NUCLEOTIDE SEQUENCE [LARGE SCALE GENOMIC DNA]</scope>
    <source>
        <strain evidence="7 8">CGMCC 1.3442</strain>
    </source>
</reference>
<dbReference type="SUPFAM" id="SSF46689">
    <property type="entry name" value="Homeodomain-like"/>
    <property type="match status" value="2"/>
</dbReference>
<dbReference type="InterPro" id="IPR018060">
    <property type="entry name" value="HTH_AraC"/>
</dbReference>
<dbReference type="InterPro" id="IPR009057">
    <property type="entry name" value="Homeodomain-like_sf"/>
</dbReference>
<dbReference type="InterPro" id="IPR011006">
    <property type="entry name" value="CheY-like_superfamily"/>
</dbReference>
<dbReference type="STRING" id="237069.SAMN05216498_0895"/>
<dbReference type="InterPro" id="IPR041522">
    <property type="entry name" value="CdaR_GGDEF"/>
</dbReference>
<dbReference type="RefSeq" id="WP_093855393.1">
    <property type="nucleotide sequence ID" value="NZ_BJVZ01000025.1"/>
</dbReference>
<accession>A0A1G9WVE2</accession>
<feature type="domain" description="Response regulatory" evidence="6">
    <location>
        <begin position="2"/>
        <end position="118"/>
    </location>
</feature>
<dbReference type="PANTHER" id="PTHR43280">
    <property type="entry name" value="ARAC-FAMILY TRANSCRIPTIONAL REGULATOR"/>
    <property type="match status" value="1"/>
</dbReference>
<evidence type="ECO:0000256" key="4">
    <source>
        <dbReference type="PROSITE-ProRule" id="PRU00169"/>
    </source>
</evidence>
<organism evidence="7 8">
    <name type="scientific">Tenuibacillus multivorans</name>
    <dbReference type="NCBI Taxonomy" id="237069"/>
    <lineage>
        <taxon>Bacteria</taxon>
        <taxon>Bacillati</taxon>
        <taxon>Bacillota</taxon>
        <taxon>Bacilli</taxon>
        <taxon>Bacillales</taxon>
        <taxon>Bacillaceae</taxon>
        <taxon>Tenuibacillus</taxon>
    </lineage>
</organism>
<dbReference type="PROSITE" id="PS01124">
    <property type="entry name" value="HTH_ARAC_FAMILY_2"/>
    <property type="match status" value="1"/>
</dbReference>
<dbReference type="Pfam" id="PF17853">
    <property type="entry name" value="GGDEF_2"/>
    <property type="match status" value="1"/>
</dbReference>
<dbReference type="AlphaFoldDB" id="A0A1G9WVE2"/>
<dbReference type="SMART" id="SM00342">
    <property type="entry name" value="HTH_ARAC"/>
    <property type="match status" value="1"/>
</dbReference>
<evidence type="ECO:0000256" key="1">
    <source>
        <dbReference type="ARBA" id="ARBA00023015"/>
    </source>
</evidence>
<gene>
    <name evidence="7" type="ORF">SAMN05216498_0895</name>
</gene>
<dbReference type="PROSITE" id="PS50110">
    <property type="entry name" value="RESPONSE_REGULATORY"/>
    <property type="match status" value="1"/>
</dbReference>
<evidence type="ECO:0000256" key="3">
    <source>
        <dbReference type="ARBA" id="ARBA00023163"/>
    </source>
</evidence>
<evidence type="ECO:0000259" key="5">
    <source>
        <dbReference type="PROSITE" id="PS01124"/>
    </source>
</evidence>
<dbReference type="GO" id="GO:0043565">
    <property type="term" value="F:sequence-specific DNA binding"/>
    <property type="evidence" value="ECO:0007669"/>
    <property type="project" value="InterPro"/>
</dbReference>
<evidence type="ECO:0000256" key="2">
    <source>
        <dbReference type="ARBA" id="ARBA00023125"/>
    </source>
</evidence>
<dbReference type="PANTHER" id="PTHR43280:SF28">
    <property type="entry name" value="HTH-TYPE TRANSCRIPTIONAL ACTIVATOR RHAS"/>
    <property type="match status" value="1"/>
</dbReference>